<dbReference type="Gene3D" id="1.10.238.10">
    <property type="entry name" value="EF-hand"/>
    <property type="match status" value="2"/>
</dbReference>
<evidence type="ECO:0000256" key="2">
    <source>
        <dbReference type="ARBA" id="ARBA00022723"/>
    </source>
</evidence>
<dbReference type="InterPro" id="IPR002048">
    <property type="entry name" value="EF_hand_dom"/>
</dbReference>
<keyword evidence="7" id="KW-1185">Reference proteome</keyword>
<dbReference type="AlphaFoldDB" id="A0A812K8V2"/>
<gene>
    <name evidence="6" type="primary">CML12</name>
    <name evidence="6" type="ORF">SNAT2548_LOCUS8757</name>
</gene>
<evidence type="ECO:0000256" key="4">
    <source>
        <dbReference type="ARBA" id="ARBA00022990"/>
    </source>
</evidence>
<evidence type="ECO:0000256" key="3">
    <source>
        <dbReference type="ARBA" id="ARBA00022737"/>
    </source>
</evidence>
<evidence type="ECO:0000256" key="1">
    <source>
        <dbReference type="ARBA" id="ARBA00020786"/>
    </source>
</evidence>
<dbReference type="FunFam" id="1.10.238.10:FF:000001">
    <property type="entry name" value="Calmodulin 1"/>
    <property type="match status" value="1"/>
</dbReference>
<feature type="non-terminal residue" evidence="6">
    <location>
        <position position="213"/>
    </location>
</feature>
<dbReference type="GO" id="GO:0016460">
    <property type="term" value="C:myosin II complex"/>
    <property type="evidence" value="ECO:0007669"/>
    <property type="project" value="TreeGrafter"/>
</dbReference>
<evidence type="ECO:0000313" key="7">
    <source>
        <dbReference type="Proteomes" id="UP000604046"/>
    </source>
</evidence>
<dbReference type="InterPro" id="IPR050230">
    <property type="entry name" value="CALM/Myosin/TropC-like"/>
</dbReference>
<dbReference type="PANTHER" id="PTHR23048">
    <property type="entry name" value="MYOSIN LIGHT CHAIN 1, 3"/>
    <property type="match status" value="1"/>
</dbReference>
<keyword evidence="4" id="KW-0007">Acetylation</keyword>
<feature type="domain" description="EF-hand" evidence="5">
    <location>
        <begin position="78"/>
        <end position="113"/>
    </location>
</feature>
<dbReference type="OrthoDB" id="186625at2759"/>
<feature type="domain" description="EF-hand" evidence="5">
    <location>
        <begin position="4"/>
        <end position="39"/>
    </location>
</feature>
<proteinExistence type="predicted"/>
<evidence type="ECO:0000259" key="5">
    <source>
        <dbReference type="PROSITE" id="PS50222"/>
    </source>
</evidence>
<dbReference type="SMART" id="SM00054">
    <property type="entry name" value="EFh"/>
    <property type="match status" value="2"/>
</dbReference>
<keyword evidence="2" id="KW-0479">Metal-binding</keyword>
<evidence type="ECO:0000313" key="6">
    <source>
        <dbReference type="EMBL" id="CAE7225925.1"/>
    </source>
</evidence>
<reference evidence="6" key="1">
    <citation type="submission" date="2021-02" db="EMBL/GenBank/DDBJ databases">
        <authorList>
            <person name="Dougan E. K."/>
            <person name="Rhodes N."/>
            <person name="Thang M."/>
            <person name="Chan C."/>
        </authorList>
    </citation>
    <scope>NUCLEOTIDE SEQUENCE</scope>
</reference>
<dbReference type="SUPFAM" id="SSF47473">
    <property type="entry name" value="EF-hand"/>
    <property type="match status" value="1"/>
</dbReference>
<dbReference type="EMBL" id="CAJNDS010000657">
    <property type="protein sequence ID" value="CAE7225925.1"/>
    <property type="molecule type" value="Genomic_DNA"/>
</dbReference>
<dbReference type="InterPro" id="IPR011992">
    <property type="entry name" value="EF-hand-dom_pair"/>
</dbReference>
<comment type="caution">
    <text evidence="6">The sequence shown here is derived from an EMBL/GenBank/DDBJ whole genome shotgun (WGS) entry which is preliminary data.</text>
</comment>
<keyword evidence="3" id="KW-0677">Repeat</keyword>
<organism evidence="6 7">
    <name type="scientific">Symbiodinium natans</name>
    <dbReference type="NCBI Taxonomy" id="878477"/>
    <lineage>
        <taxon>Eukaryota</taxon>
        <taxon>Sar</taxon>
        <taxon>Alveolata</taxon>
        <taxon>Dinophyceae</taxon>
        <taxon>Suessiales</taxon>
        <taxon>Symbiodiniaceae</taxon>
        <taxon>Symbiodinium</taxon>
    </lineage>
</organism>
<dbReference type="PROSITE" id="PS50222">
    <property type="entry name" value="EF_HAND_2"/>
    <property type="match status" value="2"/>
</dbReference>
<sequence>MTYDCEAAVAKIFETFDKEGSGYLAAERLGDALRLAGTNPTHAEVSHLLERLGHPSAFDAAALRQVMEEAVSEWLSKDQASELLSSFRLFDPAGCGRLSKQELLRIMQMGGYSFGEKEMEEMLQHVTMDSQGTVDYAELVSNYFLAPESGVAATFQARPRAKSDYPLARFRRAVRKLRMLRMVAFTTHSSSFTAENAVGVVEANLAIDEEFEQ</sequence>
<accession>A0A812K8V2</accession>
<name>A0A812K8V2_9DINO</name>
<dbReference type="CDD" id="cd00051">
    <property type="entry name" value="EFh"/>
    <property type="match status" value="1"/>
</dbReference>
<dbReference type="GO" id="GO:0005509">
    <property type="term" value="F:calcium ion binding"/>
    <property type="evidence" value="ECO:0007669"/>
    <property type="project" value="InterPro"/>
</dbReference>
<protein>
    <recommendedName>
        <fullName evidence="1">Calmodulin</fullName>
    </recommendedName>
</protein>
<dbReference type="PANTHER" id="PTHR23048:SF0">
    <property type="entry name" value="CALMODULIN LIKE 3"/>
    <property type="match status" value="1"/>
</dbReference>
<dbReference type="Proteomes" id="UP000604046">
    <property type="component" value="Unassembled WGS sequence"/>
</dbReference>